<dbReference type="GO" id="GO:0005829">
    <property type="term" value="C:cytosol"/>
    <property type="evidence" value="ECO:0007669"/>
    <property type="project" value="TreeGrafter"/>
</dbReference>
<evidence type="ECO:0000259" key="3">
    <source>
        <dbReference type="Pfam" id="PF00294"/>
    </source>
</evidence>
<dbReference type="RefSeq" id="WP_064599142.1">
    <property type="nucleotide sequence ID" value="NZ_CP134782.1"/>
</dbReference>
<dbReference type="AlphaFoldDB" id="A0A1B7L0P2"/>
<proteinExistence type="predicted"/>
<dbReference type="InterPro" id="IPR029056">
    <property type="entry name" value="Ribokinase-like"/>
</dbReference>
<reference evidence="5" key="1">
    <citation type="submission" date="2016-05" db="EMBL/GenBank/DDBJ databases">
        <authorList>
            <person name="Behera P."/>
            <person name="Vaishampayan P."/>
            <person name="Singh N."/>
            <person name="Raina V."/>
            <person name="Suar M."/>
            <person name="Pattnaik A."/>
            <person name="Rastogi G."/>
        </authorList>
    </citation>
    <scope>NUCLEOTIDE SEQUENCE [LARGE SCALE GENOMIC DNA]</scope>
    <source>
        <strain evidence="5">MP23</strain>
    </source>
</reference>
<dbReference type="GO" id="GO:0016301">
    <property type="term" value="F:kinase activity"/>
    <property type="evidence" value="ECO:0007669"/>
    <property type="project" value="UniProtKB-KW"/>
</dbReference>
<comment type="caution">
    <text evidence="4">The sequence shown here is derived from an EMBL/GenBank/DDBJ whole genome shotgun (WGS) entry which is preliminary data.</text>
</comment>
<gene>
    <name evidence="4" type="ORF">A9B99_10885</name>
</gene>
<dbReference type="EMBL" id="LYRP01000033">
    <property type="protein sequence ID" value="OAT75959.1"/>
    <property type="molecule type" value="Genomic_DNA"/>
</dbReference>
<evidence type="ECO:0000313" key="5">
    <source>
        <dbReference type="Proteomes" id="UP000078225"/>
    </source>
</evidence>
<evidence type="ECO:0000313" key="4">
    <source>
        <dbReference type="EMBL" id="OAT75959.1"/>
    </source>
</evidence>
<dbReference type="SUPFAM" id="SSF53613">
    <property type="entry name" value="Ribokinase-like"/>
    <property type="match status" value="1"/>
</dbReference>
<keyword evidence="5" id="KW-1185">Reference proteome</keyword>
<keyword evidence="2 4" id="KW-0418">Kinase</keyword>
<dbReference type="Proteomes" id="UP000078225">
    <property type="component" value="Unassembled WGS sequence"/>
</dbReference>
<accession>A0A1B7L0P2</accession>
<dbReference type="STRING" id="1691903.A9B99_10885"/>
<organism evidence="4 5">
    <name type="scientific">Mangrovibacter phragmitis</name>
    <dbReference type="NCBI Taxonomy" id="1691903"/>
    <lineage>
        <taxon>Bacteria</taxon>
        <taxon>Pseudomonadati</taxon>
        <taxon>Pseudomonadota</taxon>
        <taxon>Gammaproteobacteria</taxon>
        <taxon>Enterobacterales</taxon>
        <taxon>Enterobacteriaceae</taxon>
        <taxon>Mangrovibacter</taxon>
    </lineage>
</organism>
<sequence length="320" mass="34539">MHNLTTPVLYVAGNINVDIIMGTLTQWPSPGTEAMMEHSALRPGGSAGNCALALSAMEIPHRAISCQGNDAFTPWLAGYFPESAAGWPGYACETSFTVGVTHPDKERSFLSNYGHITRLSADDILQQLPEQAIPGDIVLLCGTFLCSTLFSQYTTLLPQLRKQGYRIAVDTGWPPSGWTPALRADVYTWLPNCDWLLLNEVETLGLSGMENLEDAGAELARQLSSRGGCVAKCGPNGARLWTTQYHQHAPGQPVRVVDTIGAGDSFNAGFLAALCQAQSPEDALYWGNAVAAHAISSSPRSYPDWQALQHHIEEMSHGRG</sequence>
<dbReference type="Gene3D" id="3.40.1190.20">
    <property type="match status" value="1"/>
</dbReference>
<feature type="domain" description="Carbohydrate kinase PfkB" evidence="3">
    <location>
        <begin position="35"/>
        <end position="298"/>
    </location>
</feature>
<dbReference type="PANTHER" id="PTHR10584:SF166">
    <property type="entry name" value="RIBOKINASE"/>
    <property type="match status" value="1"/>
</dbReference>
<keyword evidence="1" id="KW-0808">Transferase</keyword>
<dbReference type="PANTHER" id="PTHR10584">
    <property type="entry name" value="SUGAR KINASE"/>
    <property type="match status" value="1"/>
</dbReference>
<dbReference type="InterPro" id="IPR011611">
    <property type="entry name" value="PfkB_dom"/>
</dbReference>
<protein>
    <submittedName>
        <fullName evidence="4">Ribokinase</fullName>
    </submittedName>
</protein>
<evidence type="ECO:0000256" key="1">
    <source>
        <dbReference type="ARBA" id="ARBA00022679"/>
    </source>
</evidence>
<name>A0A1B7L0P2_9ENTR</name>
<dbReference type="PROSITE" id="PS00584">
    <property type="entry name" value="PFKB_KINASES_2"/>
    <property type="match status" value="1"/>
</dbReference>
<dbReference type="Pfam" id="PF00294">
    <property type="entry name" value="PfkB"/>
    <property type="match status" value="1"/>
</dbReference>
<dbReference type="OrthoDB" id="9792663at2"/>
<evidence type="ECO:0000256" key="2">
    <source>
        <dbReference type="ARBA" id="ARBA00022777"/>
    </source>
</evidence>
<dbReference type="InterPro" id="IPR002173">
    <property type="entry name" value="Carboh/pur_kinase_PfkB_CS"/>
</dbReference>